<dbReference type="Pfam" id="PF06629">
    <property type="entry name" value="MipA"/>
    <property type="match status" value="1"/>
</dbReference>
<protein>
    <recommendedName>
        <fullName evidence="4">MipA/OmpV family protein</fullName>
    </recommendedName>
</protein>
<dbReference type="AlphaFoldDB" id="A0A5S3YSJ3"/>
<keyword evidence="1" id="KW-0732">Signal</keyword>
<evidence type="ECO:0000313" key="3">
    <source>
        <dbReference type="Proteomes" id="UP000307362"/>
    </source>
</evidence>
<reference evidence="2 3" key="1">
    <citation type="submission" date="2017-12" db="EMBL/GenBank/DDBJ databases">
        <authorList>
            <person name="Paulsen S."/>
            <person name="Gram L.K."/>
        </authorList>
    </citation>
    <scope>NUCLEOTIDE SEQUENCE [LARGE SCALE GENOMIC DNA]</scope>
    <source>
        <strain evidence="2 3">S1189</strain>
    </source>
</reference>
<proteinExistence type="predicted"/>
<dbReference type="Proteomes" id="UP000307362">
    <property type="component" value="Unassembled WGS sequence"/>
</dbReference>
<dbReference type="RefSeq" id="WP_138568242.1">
    <property type="nucleotide sequence ID" value="NZ_PNCM01000031.1"/>
</dbReference>
<evidence type="ECO:0000313" key="2">
    <source>
        <dbReference type="EMBL" id="TMP79267.1"/>
    </source>
</evidence>
<feature type="signal peptide" evidence="1">
    <location>
        <begin position="1"/>
        <end position="20"/>
    </location>
</feature>
<gene>
    <name evidence="2" type="ORF">CWB73_14215</name>
</gene>
<comment type="caution">
    <text evidence="2">The sequence shown here is derived from an EMBL/GenBank/DDBJ whole genome shotgun (WGS) entry which is preliminary data.</text>
</comment>
<dbReference type="EMBL" id="PNCM01000031">
    <property type="protein sequence ID" value="TMP79267.1"/>
    <property type="molecule type" value="Genomic_DNA"/>
</dbReference>
<sequence length="277" mass="31377">MKTLLITPLLLCTVLNFANAQTSPSNLTDAFNNKRDAGGYFSPGFVLEHQKGLYQSEGFDSKLSVRGAYYFKSGFFLEIPGGSDKFESNFALGYNLLNVGDWEFDALYSSAHGDLNYNYLEDSFEKNSTPYLGLRAIGTISGLDAMFLYGVNTNKSDFSGGHYAAAWLGKSWNIQNWHLFSSVGFQYRNDEILNYYYGVPESAKYHPTFKANGGFNFIYKMGVKRPITENWLLEGFFSYTNYADSIVNSPYTQNILKYNEDRSDTGSRFNVSLHYVF</sequence>
<dbReference type="InterPro" id="IPR010583">
    <property type="entry name" value="MipA"/>
</dbReference>
<evidence type="ECO:0008006" key="4">
    <source>
        <dbReference type="Google" id="ProtNLM"/>
    </source>
</evidence>
<name>A0A5S3YSJ3_9GAMM</name>
<organism evidence="2 3">
    <name type="scientific">Pseudoalteromonas phenolica</name>
    <dbReference type="NCBI Taxonomy" id="161398"/>
    <lineage>
        <taxon>Bacteria</taxon>
        <taxon>Pseudomonadati</taxon>
        <taxon>Pseudomonadota</taxon>
        <taxon>Gammaproteobacteria</taxon>
        <taxon>Alteromonadales</taxon>
        <taxon>Pseudoalteromonadaceae</taxon>
        <taxon>Pseudoalteromonas</taxon>
    </lineage>
</organism>
<reference evidence="3" key="2">
    <citation type="submission" date="2019-06" db="EMBL/GenBank/DDBJ databases">
        <title>Co-occurence of chitin degradation, pigmentation and bioactivity in marine Pseudoalteromonas.</title>
        <authorList>
            <person name="Sonnenschein E.C."/>
            <person name="Bech P.K."/>
        </authorList>
    </citation>
    <scope>NUCLEOTIDE SEQUENCE [LARGE SCALE GENOMIC DNA]</scope>
    <source>
        <strain evidence="3">S1189</strain>
    </source>
</reference>
<dbReference type="OrthoDB" id="5903970at2"/>
<accession>A0A5S3YSJ3</accession>
<evidence type="ECO:0000256" key="1">
    <source>
        <dbReference type="SAM" id="SignalP"/>
    </source>
</evidence>
<feature type="chain" id="PRO_5024452550" description="MipA/OmpV family protein" evidence="1">
    <location>
        <begin position="21"/>
        <end position="277"/>
    </location>
</feature>